<dbReference type="InterPro" id="IPR023271">
    <property type="entry name" value="Aquaporin-like"/>
</dbReference>
<evidence type="ECO:0000256" key="1">
    <source>
        <dbReference type="ARBA" id="ARBA00004141"/>
    </source>
</evidence>
<keyword evidence="4 6" id="KW-0472">Membrane</keyword>
<dbReference type="GeneID" id="67017301"/>
<dbReference type="AlphaFoldDB" id="A0A8J2I7Q9"/>
<gene>
    <name evidence="7" type="ORF">ALTATR162_LOCUS5514</name>
</gene>
<evidence type="ECO:0000256" key="5">
    <source>
        <dbReference type="ARBA" id="ARBA00049660"/>
    </source>
</evidence>
<feature type="transmembrane region" description="Helical" evidence="6">
    <location>
        <begin position="115"/>
        <end position="140"/>
    </location>
</feature>
<comment type="subcellular location">
    <subcellularLocation>
        <location evidence="1">Membrane</location>
        <topology evidence="1">Multi-pass membrane protein</topology>
    </subcellularLocation>
</comment>
<feature type="transmembrane region" description="Helical" evidence="6">
    <location>
        <begin position="180"/>
        <end position="202"/>
    </location>
</feature>
<evidence type="ECO:0000313" key="7">
    <source>
        <dbReference type="EMBL" id="CAG5159298.1"/>
    </source>
</evidence>
<evidence type="ECO:0008006" key="9">
    <source>
        <dbReference type="Google" id="ProtNLM"/>
    </source>
</evidence>
<evidence type="ECO:0000256" key="2">
    <source>
        <dbReference type="ARBA" id="ARBA00022692"/>
    </source>
</evidence>
<accession>A0A8J2I7Q9</accession>
<dbReference type="GO" id="GO:0005886">
    <property type="term" value="C:plasma membrane"/>
    <property type="evidence" value="ECO:0007669"/>
    <property type="project" value="TreeGrafter"/>
</dbReference>
<proteinExistence type="inferred from homology"/>
<dbReference type="InterPro" id="IPR000292">
    <property type="entry name" value="For/NO2_transpt"/>
</dbReference>
<keyword evidence="8" id="KW-1185">Reference proteome</keyword>
<feature type="transmembrane region" description="Helical" evidence="6">
    <location>
        <begin position="223"/>
        <end position="245"/>
    </location>
</feature>
<feature type="transmembrane region" description="Helical" evidence="6">
    <location>
        <begin position="34"/>
        <end position="54"/>
    </location>
</feature>
<comment type="caution">
    <text evidence="7">The sequence shown here is derived from an EMBL/GenBank/DDBJ whole genome shotgun (WGS) entry which is preliminary data.</text>
</comment>
<reference evidence="7" key="1">
    <citation type="submission" date="2021-05" db="EMBL/GenBank/DDBJ databases">
        <authorList>
            <person name="Stam R."/>
        </authorList>
    </citation>
    <scope>NUCLEOTIDE SEQUENCE</scope>
    <source>
        <strain evidence="7">CS162</strain>
    </source>
</reference>
<evidence type="ECO:0000256" key="3">
    <source>
        <dbReference type="ARBA" id="ARBA00022989"/>
    </source>
</evidence>
<dbReference type="Gene3D" id="1.20.1080.10">
    <property type="entry name" value="Glycerol uptake facilitator protein"/>
    <property type="match status" value="2"/>
</dbReference>
<dbReference type="RefSeq" id="XP_043169068.1">
    <property type="nucleotide sequence ID" value="XM_043313133.1"/>
</dbReference>
<dbReference type="GO" id="GO:0015513">
    <property type="term" value="F:high-affinity secondary active nitrite transmembrane transporter activity"/>
    <property type="evidence" value="ECO:0007669"/>
    <property type="project" value="TreeGrafter"/>
</dbReference>
<dbReference type="PANTHER" id="PTHR30520">
    <property type="entry name" value="FORMATE TRANSPORTER-RELATED"/>
    <property type="match status" value="1"/>
</dbReference>
<keyword evidence="2 6" id="KW-0812">Transmembrane</keyword>
<organism evidence="7 8">
    <name type="scientific">Alternaria atra</name>
    <dbReference type="NCBI Taxonomy" id="119953"/>
    <lineage>
        <taxon>Eukaryota</taxon>
        <taxon>Fungi</taxon>
        <taxon>Dikarya</taxon>
        <taxon>Ascomycota</taxon>
        <taxon>Pezizomycotina</taxon>
        <taxon>Dothideomycetes</taxon>
        <taxon>Pleosporomycetidae</taxon>
        <taxon>Pleosporales</taxon>
        <taxon>Pleosporineae</taxon>
        <taxon>Pleosporaceae</taxon>
        <taxon>Alternaria</taxon>
        <taxon>Alternaria sect. Ulocladioides</taxon>
    </lineage>
</organism>
<protein>
    <recommendedName>
        <fullName evidence="9">Formate/nitrite transporter</fullName>
    </recommendedName>
</protein>
<dbReference type="GO" id="GO:0015707">
    <property type="term" value="P:nitrite transport"/>
    <property type="evidence" value="ECO:0007669"/>
    <property type="project" value="TreeGrafter"/>
</dbReference>
<sequence>MHQSPNNTYTPQESFELVSRMGVKKAYMRIDKSFLSACSAGMILSFACATLISTNTAPWYQENAPGLIKTIAALVFPYGLVIVQMTGSDLCTGSFMYTTVAALHRRLSIWRMLRHWVVTFFGNLAGSLFVCCVIVGYGGLFEGKLYREESLHFAYKKQVEPEWYQIFLKAIGANWLVVGIWWPTFAFVSLGFDHVVANMFLIPNAIFHGSPDITIGMYIWKGIAPSLLGNIVGGGFFVGVLYWYLHIQGQDDTLIDGHRYESIRRSSQDLGRWVRLKERKEVTESQEQVCREQV</sequence>
<dbReference type="Proteomes" id="UP000676310">
    <property type="component" value="Unassembled WGS sequence"/>
</dbReference>
<feature type="transmembrane region" description="Helical" evidence="6">
    <location>
        <begin position="74"/>
        <end position="103"/>
    </location>
</feature>
<dbReference type="OrthoDB" id="4829at2759"/>
<dbReference type="Pfam" id="PF01226">
    <property type="entry name" value="Form_Nir_trans"/>
    <property type="match status" value="1"/>
</dbReference>
<evidence type="ECO:0000313" key="8">
    <source>
        <dbReference type="Proteomes" id="UP000676310"/>
    </source>
</evidence>
<dbReference type="PANTHER" id="PTHR30520:SF6">
    <property type="entry name" value="FORMATE_NITRATE FAMILY TRANSPORTER (EUROFUNG)"/>
    <property type="match status" value="1"/>
</dbReference>
<dbReference type="EMBL" id="CAJRGZ010000019">
    <property type="protein sequence ID" value="CAG5159298.1"/>
    <property type="molecule type" value="Genomic_DNA"/>
</dbReference>
<keyword evidence="3 6" id="KW-1133">Transmembrane helix</keyword>
<evidence type="ECO:0000256" key="4">
    <source>
        <dbReference type="ARBA" id="ARBA00023136"/>
    </source>
</evidence>
<comment type="similarity">
    <text evidence="5">Belongs to the FNT transporter (TC 1.A.16) family.</text>
</comment>
<evidence type="ECO:0000256" key="6">
    <source>
        <dbReference type="SAM" id="Phobius"/>
    </source>
</evidence>
<name>A0A8J2I7Q9_9PLEO</name>